<dbReference type="InterPro" id="IPR001106">
    <property type="entry name" value="Aromatic_Lyase"/>
</dbReference>
<gene>
    <name evidence="2" type="ORF">C7I84_23375</name>
</gene>
<keyword evidence="2" id="KW-0456">Lyase</keyword>
<proteinExistence type="predicted"/>
<dbReference type="Pfam" id="PF00221">
    <property type="entry name" value="Lyase_aromatic"/>
    <property type="match status" value="1"/>
</dbReference>
<sequence>MPSWRRPRRSASATACATPDQGAGMTTLTIGERELDIADVVAASRGRMRIAVTPELRERMQQARDILDDHLRRDVPVYGLNTGLGGNIGHRIAPDEASALQADLVMARVAGVGAPLSIEASRAVLFCRIAGLAQGGAGISLPVFDTLVAMLAADMIPVIPSRGSTGASDLVQTMSLAAAAIGAGAVHWRSRTMPAAEALAAAGLTLARLAPKDGLSIGSASSVACAMAALALAELDDLLAMHVAAAALACQGFGANPHLFDAEVVAARPAGRQVEAAALFRRALAGGDFFTRVPAKVQDAISFRALPQVMGAVMAAREAAAREVRVELNGAADNPLVLGAAGLVRPSANFLTPSLALAFDTLAIAVAQLATASVQRSIKLMTARLSGLPNYLSPVGGASAGFVPMQKSLAALHAEIRLKTIPASIDGVVVSDMVEDIATNSVLAVSKFGEQFEPMRWLIAIEAMVAAQAVDLRRRGEPGLALGRAAGEVYRRLRAVVVELDADRATGPDASAALGALWHADSVDAVRGMLEHDPEKL</sequence>
<feature type="compositionally biased region" description="Low complexity" evidence="1">
    <location>
        <begin position="10"/>
        <end position="19"/>
    </location>
</feature>
<dbReference type="InterPro" id="IPR008948">
    <property type="entry name" value="L-Aspartase-like"/>
</dbReference>
<protein>
    <submittedName>
        <fullName evidence="2">Histidine ammonia-lyase</fullName>
    </submittedName>
</protein>
<dbReference type="EMBL" id="PXYK01000027">
    <property type="protein sequence ID" value="PSJ55581.1"/>
    <property type="molecule type" value="Genomic_DNA"/>
</dbReference>
<dbReference type="AlphaFoldDB" id="A0A2P7RZE0"/>
<comment type="caution">
    <text evidence="2">The sequence shown here is derived from an EMBL/GenBank/DDBJ whole genome shotgun (WGS) entry which is preliminary data.</text>
</comment>
<dbReference type="InterPro" id="IPR024083">
    <property type="entry name" value="Fumarase/histidase_N"/>
</dbReference>
<keyword evidence="3" id="KW-1185">Reference proteome</keyword>
<dbReference type="OrthoDB" id="7285062at2"/>
<accession>A0A2P7RZE0</accession>
<dbReference type="Proteomes" id="UP000241229">
    <property type="component" value="Unassembled WGS sequence"/>
</dbReference>
<evidence type="ECO:0000313" key="3">
    <source>
        <dbReference type="Proteomes" id="UP000241229"/>
    </source>
</evidence>
<dbReference type="SUPFAM" id="SSF48557">
    <property type="entry name" value="L-aspartase-like"/>
    <property type="match status" value="1"/>
</dbReference>
<dbReference type="Gene3D" id="1.10.275.10">
    <property type="entry name" value="Fumarase/aspartase (N-terminal domain)"/>
    <property type="match status" value="1"/>
</dbReference>
<name>A0A2P7RZE0_9HYPH</name>
<dbReference type="PANTHER" id="PTHR10362">
    <property type="entry name" value="HISTIDINE AMMONIA-LYASE"/>
    <property type="match status" value="1"/>
</dbReference>
<dbReference type="Gene3D" id="1.20.200.10">
    <property type="entry name" value="Fumarase/aspartase (Central domain)"/>
    <property type="match status" value="1"/>
</dbReference>
<evidence type="ECO:0000256" key="1">
    <source>
        <dbReference type="SAM" id="MobiDB-lite"/>
    </source>
</evidence>
<dbReference type="GO" id="GO:0016841">
    <property type="term" value="F:ammonia-lyase activity"/>
    <property type="evidence" value="ECO:0007669"/>
    <property type="project" value="UniProtKB-ARBA"/>
</dbReference>
<evidence type="ECO:0000313" key="2">
    <source>
        <dbReference type="EMBL" id="PSJ55581.1"/>
    </source>
</evidence>
<feature type="region of interest" description="Disordered" evidence="1">
    <location>
        <begin position="1"/>
        <end position="20"/>
    </location>
</feature>
<organism evidence="2 3">
    <name type="scientific">Kumtagia ephedrae</name>
    <dbReference type="NCBI Taxonomy" id="2116701"/>
    <lineage>
        <taxon>Bacteria</taxon>
        <taxon>Pseudomonadati</taxon>
        <taxon>Pseudomonadota</taxon>
        <taxon>Alphaproteobacteria</taxon>
        <taxon>Hyphomicrobiales</taxon>
        <taxon>Phyllobacteriaceae</taxon>
        <taxon>Kumtagia</taxon>
    </lineage>
</organism>
<reference evidence="2 3" key="1">
    <citation type="submission" date="2018-03" db="EMBL/GenBank/DDBJ databases">
        <title>The draft genome of Mesorhizobium sp. 6GN-30.</title>
        <authorList>
            <person name="Liu L."/>
            <person name="Li L."/>
            <person name="Wang T."/>
            <person name="Zhang X."/>
            <person name="Liang L."/>
        </authorList>
    </citation>
    <scope>NUCLEOTIDE SEQUENCE [LARGE SCALE GENOMIC DNA]</scope>
    <source>
        <strain evidence="2 3">6GN30</strain>
    </source>
</reference>